<dbReference type="PANTHER" id="PTHR16537">
    <property type="entry name" value="SJOEGREN SYNDROME/SCLERODERMA AUTOANTIGEN 1"/>
    <property type="match status" value="1"/>
</dbReference>
<dbReference type="InterPro" id="IPR009563">
    <property type="entry name" value="SSSCA1"/>
</dbReference>
<feature type="region of interest" description="Disordered" evidence="1">
    <location>
        <begin position="210"/>
        <end position="232"/>
    </location>
</feature>
<dbReference type="PANTHER" id="PTHR16537:SF1">
    <property type="entry name" value="PROTEIN ZNRD2"/>
    <property type="match status" value="1"/>
</dbReference>
<evidence type="ECO:0000256" key="1">
    <source>
        <dbReference type="SAM" id="MobiDB-lite"/>
    </source>
</evidence>
<keyword evidence="3" id="KW-1185">Reference proteome</keyword>
<gene>
    <name evidence="2" type="ORF">YYC_04193</name>
</gene>
<name>V7PFD4_PLAYE</name>
<organism evidence="2 3">
    <name type="scientific">Plasmodium yoelii 17X</name>
    <dbReference type="NCBI Taxonomy" id="1323249"/>
    <lineage>
        <taxon>Eukaryota</taxon>
        <taxon>Sar</taxon>
        <taxon>Alveolata</taxon>
        <taxon>Apicomplexa</taxon>
        <taxon>Aconoidasida</taxon>
        <taxon>Haemosporida</taxon>
        <taxon>Plasmodiidae</taxon>
        <taxon>Plasmodium</taxon>
        <taxon>Plasmodium (Vinckeia)</taxon>
    </lineage>
</organism>
<protein>
    <submittedName>
        <fullName evidence="2">Uncharacterized protein</fullName>
    </submittedName>
</protein>
<evidence type="ECO:0000313" key="3">
    <source>
        <dbReference type="Proteomes" id="UP000018538"/>
    </source>
</evidence>
<reference evidence="2 3" key="1">
    <citation type="submission" date="2013-11" db="EMBL/GenBank/DDBJ databases">
        <title>The Genome Sequence of Plasmodium yoelii 17X.</title>
        <authorList>
            <consortium name="The Broad Institute Genomics Platform"/>
            <consortium name="The Broad Institute Genome Sequencing Center for Infectious Disease"/>
            <person name="Neafsey D."/>
            <person name="Adams J."/>
            <person name="Walker B."/>
            <person name="Young S.K."/>
            <person name="Zeng Q."/>
            <person name="Gargeya S."/>
            <person name="Fitzgerald M."/>
            <person name="Haas B."/>
            <person name="Abouelleil A."/>
            <person name="Alvarado L."/>
            <person name="Chapman S.B."/>
            <person name="Gainer-Dewar J."/>
            <person name="Goldberg J."/>
            <person name="Griggs A."/>
            <person name="Gujja S."/>
            <person name="Hansen M."/>
            <person name="Howarth C."/>
            <person name="Imamovic A."/>
            <person name="Ireland A."/>
            <person name="Larimer J."/>
            <person name="McCowan C."/>
            <person name="Murphy C."/>
            <person name="Pearson M."/>
            <person name="Poon T.W."/>
            <person name="Priest M."/>
            <person name="Roberts A."/>
            <person name="Saif S."/>
            <person name="Shea T."/>
            <person name="Sykes S."/>
            <person name="Wortman J."/>
            <person name="Nusbaum C."/>
            <person name="Birren B."/>
        </authorList>
    </citation>
    <scope>NUCLEOTIDE SEQUENCE [LARGE SCALE GENOMIC DNA]</scope>
    <source>
        <strain evidence="2 3">17X</strain>
    </source>
</reference>
<accession>V7PFD4</accession>
<dbReference type="EMBL" id="KI635790">
    <property type="protein sequence ID" value="ETB58119.1"/>
    <property type="molecule type" value="Genomic_DNA"/>
</dbReference>
<dbReference type="OrthoDB" id="28939at2759"/>
<proteinExistence type="predicted"/>
<dbReference type="Pfam" id="PF06677">
    <property type="entry name" value="Auto_anti-p27"/>
    <property type="match status" value="1"/>
</dbReference>
<feature type="compositionally biased region" description="Polar residues" evidence="1">
    <location>
        <begin position="221"/>
        <end position="232"/>
    </location>
</feature>
<feature type="region of interest" description="Disordered" evidence="1">
    <location>
        <begin position="69"/>
        <end position="97"/>
    </location>
</feature>
<dbReference type="InterPro" id="IPR051888">
    <property type="entry name" value="UPF0148_domain"/>
</dbReference>
<evidence type="ECO:0000313" key="2">
    <source>
        <dbReference type="EMBL" id="ETB58119.1"/>
    </source>
</evidence>
<sequence>MEVELNSNHNDAFSASAIIGDKLLRGWTLLNASCHICKVTPLVKEKNKEESFCAYCNLYIRKEKCENEEEPKSNNTSLENKETNKTINENENENSEEIKDTINNTKNNNIFENSNIKYIKEIKLQNDEFNEILNKNNIFQNEIKNLFEYKNYIKERCGYDVGKWLKVDNNNFDQKKEDANSYIKKNDFDKSGLDKSGIDKSGIDKSGIDKSGIDKSGIDKSGSNNNMDAPDLQTNKYSQIENELLILNKTKYTLIKKLEKYSHILDSTNIKAEEFEYTNEIKKTIEILEKINNLKKNLVI</sequence>
<dbReference type="Proteomes" id="UP000018538">
    <property type="component" value="Unassembled WGS sequence"/>
</dbReference>
<dbReference type="AlphaFoldDB" id="V7PFD4"/>